<dbReference type="Proteomes" id="UP000181981">
    <property type="component" value="Unassembled WGS sequence"/>
</dbReference>
<dbReference type="HOGENOM" id="CLU_2232303_0_0_10"/>
<dbReference type="EMBL" id="FOHT01000044">
    <property type="protein sequence ID" value="SEU10160.1"/>
    <property type="molecule type" value="Genomic_DNA"/>
</dbReference>
<feature type="signal peptide" evidence="1">
    <location>
        <begin position="1"/>
        <end position="21"/>
    </location>
</feature>
<evidence type="ECO:0000313" key="4">
    <source>
        <dbReference type="Proteomes" id="UP000023772"/>
    </source>
</evidence>
<keyword evidence="1" id="KW-0732">Signal</keyword>
<reference evidence="3 5" key="2">
    <citation type="submission" date="2016-10" db="EMBL/GenBank/DDBJ databases">
        <authorList>
            <person name="de Groot N.N."/>
        </authorList>
    </citation>
    <scope>NUCLEOTIDE SEQUENCE [LARGE SCALE GENOMIC DNA]</scope>
    <source>
        <strain evidence="3 5">DSM 25947</strain>
    </source>
</reference>
<protein>
    <submittedName>
        <fullName evidence="3">Uncharacterized protein</fullName>
    </submittedName>
</protein>
<keyword evidence="4" id="KW-1185">Reference proteome</keyword>
<dbReference type="STRING" id="1168034.FH5T_11340"/>
<dbReference type="EMBL" id="CP007451">
    <property type="protein sequence ID" value="AHW61932.1"/>
    <property type="molecule type" value="Genomic_DNA"/>
</dbReference>
<evidence type="ECO:0000256" key="1">
    <source>
        <dbReference type="SAM" id="SignalP"/>
    </source>
</evidence>
<organism evidence="3 5">
    <name type="scientific">Draconibacterium orientale</name>
    <dbReference type="NCBI Taxonomy" id="1168034"/>
    <lineage>
        <taxon>Bacteria</taxon>
        <taxon>Pseudomonadati</taxon>
        <taxon>Bacteroidota</taxon>
        <taxon>Bacteroidia</taxon>
        <taxon>Marinilabiliales</taxon>
        <taxon>Prolixibacteraceae</taxon>
        <taxon>Draconibacterium</taxon>
    </lineage>
</organism>
<reference evidence="2 4" key="1">
    <citation type="submission" date="2014-03" db="EMBL/GenBank/DDBJ databases">
        <title>Complete genome sequence of a deeply braunched marine Bacteroidia bacterium Draconibacterium orientale type strain FH5T.</title>
        <authorList>
            <person name="Li X."/>
            <person name="Wang X."/>
            <person name="Xie Z."/>
            <person name="Du Z."/>
            <person name="Chen G."/>
        </authorList>
    </citation>
    <scope>NUCLEOTIDE SEQUENCE [LARGE SCALE GENOMIC DNA]</scope>
    <source>
        <strain evidence="2 4">FH5</strain>
    </source>
</reference>
<proteinExistence type="predicted"/>
<dbReference type="RefSeq" id="WP_038558368.1">
    <property type="nucleotide sequence ID" value="NZ_CAXXJF010000003.1"/>
</dbReference>
<dbReference type="Gene3D" id="3.10.450.490">
    <property type="match status" value="1"/>
</dbReference>
<dbReference type="KEGG" id="dori:FH5T_11340"/>
<evidence type="ECO:0000313" key="2">
    <source>
        <dbReference type="EMBL" id="AHW61932.1"/>
    </source>
</evidence>
<evidence type="ECO:0000313" key="5">
    <source>
        <dbReference type="Proteomes" id="UP000181981"/>
    </source>
</evidence>
<dbReference type="AlphaFoldDB" id="X5DMV5"/>
<accession>X5DMV5</accession>
<gene>
    <name evidence="2" type="ORF">FH5T_11340</name>
    <name evidence="3" type="ORF">SAMN05444285_14426</name>
</gene>
<evidence type="ECO:0000313" key="3">
    <source>
        <dbReference type="EMBL" id="SEU10160.1"/>
    </source>
</evidence>
<sequence>MKNKYIIFGLILSLTCSFAHAQQVMVKEKKIGSNGTPTFLLFDIDSTQYQKGNEKAMWKDYLDITSYDQLKKVKSHTDKQDVGHDVYQQYYKGKWVLSFPAETWI</sequence>
<dbReference type="Proteomes" id="UP000023772">
    <property type="component" value="Chromosome"/>
</dbReference>
<name>X5DMV5_9BACT</name>
<feature type="chain" id="PRO_5010515045" evidence="1">
    <location>
        <begin position="22"/>
        <end position="105"/>
    </location>
</feature>